<protein>
    <submittedName>
        <fullName evidence="1">Uncharacterized protein</fullName>
    </submittedName>
</protein>
<dbReference type="RefSeq" id="WP_382233671.1">
    <property type="nucleotide sequence ID" value="NZ_JBHTCC010000001.1"/>
</dbReference>
<proteinExistence type="predicted"/>
<sequence length="198" mass="22043">MNIETINLIQTVSLEAIKILGPASIAAYVAYKAAAVQLNAKLLELDKGNQFKARESVFSHLKERLLHIDQQTEKLNAEIGHMIGYAAGYRAGDSSPDGQDFALLMGGLMHSVAKHAPLEITVLLNDMQMSGLTSSEEFKTLSERQKTLISFSQNPTYEEMKSHAFQLLETYNLLGGCTRLLIQKQMEKVYAPYLRANH</sequence>
<organism evidence="1 2">
    <name type="scientific">Herminiimonas aquatilis</name>
    <dbReference type="NCBI Taxonomy" id="345342"/>
    <lineage>
        <taxon>Bacteria</taxon>
        <taxon>Pseudomonadati</taxon>
        <taxon>Pseudomonadota</taxon>
        <taxon>Betaproteobacteria</taxon>
        <taxon>Burkholderiales</taxon>
        <taxon>Oxalobacteraceae</taxon>
        <taxon>Herminiimonas</taxon>
    </lineage>
</organism>
<evidence type="ECO:0000313" key="1">
    <source>
        <dbReference type="EMBL" id="MFC7298496.1"/>
    </source>
</evidence>
<gene>
    <name evidence="1" type="ORF">ACFQO0_08615</name>
</gene>
<name>A0ABW2J632_9BURK</name>
<accession>A0ABW2J632</accession>
<dbReference type="EMBL" id="JBHTCC010000001">
    <property type="protein sequence ID" value="MFC7298496.1"/>
    <property type="molecule type" value="Genomic_DNA"/>
</dbReference>
<dbReference type="Proteomes" id="UP001596379">
    <property type="component" value="Unassembled WGS sequence"/>
</dbReference>
<evidence type="ECO:0000313" key="2">
    <source>
        <dbReference type="Proteomes" id="UP001596379"/>
    </source>
</evidence>
<keyword evidence="2" id="KW-1185">Reference proteome</keyword>
<reference evidence="2" key="1">
    <citation type="journal article" date="2019" name="Int. J. Syst. Evol. Microbiol.">
        <title>The Global Catalogue of Microorganisms (GCM) 10K type strain sequencing project: providing services to taxonomists for standard genome sequencing and annotation.</title>
        <authorList>
            <consortium name="The Broad Institute Genomics Platform"/>
            <consortium name="The Broad Institute Genome Sequencing Center for Infectious Disease"/>
            <person name="Wu L."/>
            <person name="Ma J."/>
        </authorList>
    </citation>
    <scope>NUCLEOTIDE SEQUENCE [LARGE SCALE GENOMIC DNA]</scope>
    <source>
        <strain evidence="2">CCUG 36956</strain>
    </source>
</reference>
<comment type="caution">
    <text evidence="1">The sequence shown here is derived from an EMBL/GenBank/DDBJ whole genome shotgun (WGS) entry which is preliminary data.</text>
</comment>